<dbReference type="GO" id="GO:0005737">
    <property type="term" value="C:cytoplasm"/>
    <property type="evidence" value="ECO:0007669"/>
    <property type="project" value="TreeGrafter"/>
</dbReference>
<dbReference type="PROSITE" id="PS50012">
    <property type="entry name" value="RCC1_3"/>
    <property type="match status" value="2"/>
</dbReference>
<feature type="region of interest" description="Disordered" evidence="1">
    <location>
        <begin position="1"/>
        <end position="27"/>
    </location>
</feature>
<dbReference type="InterPro" id="IPR051553">
    <property type="entry name" value="Ran_GTPase-activating"/>
</dbReference>
<evidence type="ECO:0008006" key="4">
    <source>
        <dbReference type="Google" id="ProtNLM"/>
    </source>
</evidence>
<dbReference type="EMBL" id="JPMI01000226">
    <property type="protein sequence ID" value="KFA90063.1"/>
    <property type="molecule type" value="Genomic_DNA"/>
</dbReference>
<evidence type="ECO:0000256" key="1">
    <source>
        <dbReference type="SAM" id="MobiDB-lite"/>
    </source>
</evidence>
<dbReference type="PRINTS" id="PR00633">
    <property type="entry name" value="RCCNDNSATION"/>
</dbReference>
<proteinExistence type="predicted"/>
<dbReference type="InterPro" id="IPR000408">
    <property type="entry name" value="Reg_chr_condens"/>
</dbReference>
<dbReference type="PANTHER" id="PTHR45982:SF1">
    <property type="entry name" value="REGULATOR OF CHROMOSOME CONDENSATION"/>
    <property type="match status" value="1"/>
</dbReference>
<accession>A0A084SNM8</accession>
<dbReference type="PANTHER" id="PTHR45982">
    <property type="entry name" value="REGULATOR OF CHROMOSOME CONDENSATION"/>
    <property type="match status" value="1"/>
</dbReference>
<protein>
    <recommendedName>
        <fullName evidence="4">RCC1 repeat-containing protein</fullName>
    </recommendedName>
</protein>
<dbReference type="Proteomes" id="UP000028547">
    <property type="component" value="Unassembled WGS sequence"/>
</dbReference>
<dbReference type="Pfam" id="PF00415">
    <property type="entry name" value="RCC1"/>
    <property type="match status" value="2"/>
</dbReference>
<dbReference type="AlphaFoldDB" id="A0A084SNM8"/>
<comment type="caution">
    <text evidence="2">The sequence shown here is derived from an EMBL/GenBank/DDBJ whole genome shotgun (WGS) entry which is preliminary data.</text>
</comment>
<dbReference type="Gene3D" id="2.130.10.30">
    <property type="entry name" value="Regulator of chromosome condensation 1/beta-lactamase-inhibitor protein II"/>
    <property type="match status" value="1"/>
</dbReference>
<gene>
    <name evidence="2" type="ORF">Q664_30795</name>
</gene>
<evidence type="ECO:0000313" key="3">
    <source>
        <dbReference type="Proteomes" id="UP000028547"/>
    </source>
</evidence>
<reference evidence="2 3" key="1">
    <citation type="submission" date="2014-07" db="EMBL/GenBank/DDBJ databases">
        <title>Draft Genome Sequence of Gephyronic Acid Producer, Cystobacter violaceus Strain Cb vi76.</title>
        <authorList>
            <person name="Stevens D.C."/>
            <person name="Young J."/>
            <person name="Carmichael R."/>
            <person name="Tan J."/>
            <person name="Taylor R.E."/>
        </authorList>
    </citation>
    <scope>NUCLEOTIDE SEQUENCE [LARGE SCALE GENOMIC DNA]</scope>
    <source>
        <strain evidence="2 3">Cb vi76</strain>
    </source>
</reference>
<sequence length="168" mass="17382">MSGCGASEESSLQHPAAPELTSEALEEPSLRGRAWNAPLQGVLAAGSSHSLALDADGTLWAWGYNAYGQLGDGTTRNRSFPVKAVGLGKVKAVATGRMHSLALGKDATVWAWGDNMAGQLGQDPGNFMPNPTPALVSGLTDVVAIATGESHSLALREDGTVWGWGDNI</sequence>
<dbReference type="InterPro" id="IPR009091">
    <property type="entry name" value="RCC1/BLIP-II"/>
</dbReference>
<name>A0A084SNM8_9BACT</name>
<organism evidence="2 3">
    <name type="scientific">Archangium violaceum Cb vi76</name>
    <dbReference type="NCBI Taxonomy" id="1406225"/>
    <lineage>
        <taxon>Bacteria</taxon>
        <taxon>Pseudomonadati</taxon>
        <taxon>Myxococcota</taxon>
        <taxon>Myxococcia</taxon>
        <taxon>Myxococcales</taxon>
        <taxon>Cystobacterineae</taxon>
        <taxon>Archangiaceae</taxon>
        <taxon>Archangium</taxon>
    </lineage>
</organism>
<evidence type="ECO:0000313" key="2">
    <source>
        <dbReference type="EMBL" id="KFA90063.1"/>
    </source>
</evidence>
<dbReference type="PROSITE" id="PS00626">
    <property type="entry name" value="RCC1_2"/>
    <property type="match status" value="3"/>
</dbReference>
<dbReference type="SUPFAM" id="SSF50985">
    <property type="entry name" value="RCC1/BLIP-II"/>
    <property type="match status" value="1"/>
</dbReference>
<dbReference type="GO" id="GO:0005085">
    <property type="term" value="F:guanyl-nucleotide exchange factor activity"/>
    <property type="evidence" value="ECO:0007669"/>
    <property type="project" value="TreeGrafter"/>
</dbReference>
<feature type="non-terminal residue" evidence="2">
    <location>
        <position position="168"/>
    </location>
</feature>